<reference evidence="2" key="1">
    <citation type="journal article" date="2019" name="Int. J. Syst. Evol. Microbiol.">
        <title>The Global Catalogue of Microorganisms (GCM) 10K type strain sequencing project: providing services to taxonomists for standard genome sequencing and annotation.</title>
        <authorList>
            <consortium name="The Broad Institute Genomics Platform"/>
            <consortium name="The Broad Institute Genome Sequencing Center for Infectious Disease"/>
            <person name="Wu L."/>
            <person name="Ma J."/>
        </authorList>
    </citation>
    <scope>NUCLEOTIDE SEQUENCE [LARGE SCALE GENOMIC DNA]</scope>
    <source>
        <strain evidence="2">KCTC 33676</strain>
    </source>
</reference>
<proteinExistence type="predicted"/>
<dbReference type="RefSeq" id="WP_379928138.1">
    <property type="nucleotide sequence ID" value="NZ_JBHUMM010000005.1"/>
</dbReference>
<sequence>MKDTANISLAKQIECVFWEISQELLHLSSGLIFIHIRNNIVGKFGVKHDPIESVNGKWEGTEKGLTAKQINAFREMAVESLAYKHWTHGEIQFEFALKKDLLYTSVTFESNYNMANRLKDQS</sequence>
<organism evidence="1 2">
    <name type="scientific">Marinicrinis sediminis</name>
    <dbReference type="NCBI Taxonomy" id="1652465"/>
    <lineage>
        <taxon>Bacteria</taxon>
        <taxon>Bacillati</taxon>
        <taxon>Bacillota</taxon>
        <taxon>Bacilli</taxon>
        <taxon>Bacillales</taxon>
        <taxon>Paenibacillaceae</taxon>
    </lineage>
</organism>
<dbReference type="EMBL" id="JBHUMM010000005">
    <property type="protein sequence ID" value="MFD2670714.1"/>
    <property type="molecule type" value="Genomic_DNA"/>
</dbReference>
<protein>
    <submittedName>
        <fullName evidence="1">O-methyltransferase</fullName>
    </submittedName>
</protein>
<accession>A0ABW5R7G6</accession>
<comment type="caution">
    <text evidence="1">The sequence shown here is derived from an EMBL/GenBank/DDBJ whole genome shotgun (WGS) entry which is preliminary data.</text>
</comment>
<dbReference type="Proteomes" id="UP001597497">
    <property type="component" value="Unassembled WGS sequence"/>
</dbReference>
<evidence type="ECO:0000313" key="2">
    <source>
        <dbReference type="Proteomes" id="UP001597497"/>
    </source>
</evidence>
<evidence type="ECO:0000313" key="1">
    <source>
        <dbReference type="EMBL" id="MFD2670714.1"/>
    </source>
</evidence>
<name>A0ABW5R7G6_9BACL</name>
<gene>
    <name evidence="1" type="ORF">ACFSUC_03705</name>
</gene>
<keyword evidence="2" id="KW-1185">Reference proteome</keyword>